<dbReference type="InterPro" id="IPR000300">
    <property type="entry name" value="IPPc"/>
</dbReference>
<keyword evidence="2" id="KW-0732">Signal</keyword>
<dbReference type="Pfam" id="PF17751">
    <property type="entry name" value="SKICH"/>
    <property type="match status" value="1"/>
</dbReference>
<evidence type="ECO:0000259" key="3">
    <source>
        <dbReference type="SMART" id="SM00128"/>
    </source>
</evidence>
<comment type="similarity">
    <text evidence="1">Belongs to the inositol 1,4,5-trisphosphate 5-phosphatase type II family.</text>
</comment>
<dbReference type="GO" id="GO:0004439">
    <property type="term" value="F:phosphatidylinositol-4,5-bisphosphate 5-phosphatase activity"/>
    <property type="evidence" value="ECO:0007669"/>
    <property type="project" value="TreeGrafter"/>
</dbReference>
<gene>
    <name evidence="4" type="primary">CSON012893</name>
</gene>
<sequence length="492" mass="57204">MSRNSWNIELLLFCLALFQNTKSCVSNEISKEIDLNVYVVTWNVGTKNPDNLQLHSLLGLESNPENDKYQPDFYVIGLQEVSAQPQNKFINLFKVDPWLKVFKNILKKRDYIVVKSEHLQGLLLIVFAKRKHILHLREVETEYTRTGLAGLWGNKGAVSVRFNAYGSTVCVVNAHLAAHDNKLDERIEDFNSIIKDMKFNVHVSKDIFSHDYVFWFGDLNFRIREDFLPNPEDIKTRIIKDDLSELILNDQLVQVRNDGRAFHQLDEKLPEFPPTFKFEEGTNQYDLKRRPAWCDRILYKVTHHNTTNIKLDAKQTSYRSHPNYTISDHKPVTSEFTIKIKSIMRKGSFRGYNEMIDGTQVIDDPTELVAQFKPITIWSVGEENTVEYILPPGFEEKEADWIGVFKEHFTSLDKYLAWSYTAREENDRKRQKSQRRELKVTFPDSVSLREGRNYRLLYFQSTGTRGVTGLAGIGEPFPIQKRSRSPGPDDID</sequence>
<dbReference type="GO" id="GO:0001726">
    <property type="term" value="C:ruffle"/>
    <property type="evidence" value="ECO:0007669"/>
    <property type="project" value="TreeGrafter"/>
</dbReference>
<dbReference type="InterPro" id="IPR046985">
    <property type="entry name" value="IP5"/>
</dbReference>
<feature type="signal peptide" evidence="2">
    <location>
        <begin position="1"/>
        <end position="23"/>
    </location>
</feature>
<dbReference type="OMA" id="EEGPNDW"/>
<dbReference type="GO" id="GO:0046856">
    <property type="term" value="P:phosphatidylinositol dephosphorylation"/>
    <property type="evidence" value="ECO:0007669"/>
    <property type="project" value="InterPro"/>
</dbReference>
<dbReference type="EMBL" id="UFQS01000631">
    <property type="protein sequence ID" value="SSX05553.1"/>
    <property type="molecule type" value="Genomic_DNA"/>
</dbReference>
<dbReference type="PANTHER" id="PTHR11200">
    <property type="entry name" value="INOSITOL 5-PHOSPHATASE"/>
    <property type="match status" value="1"/>
</dbReference>
<dbReference type="FunFam" id="3.60.10.10:FF:000060">
    <property type="entry name" value="Uncharacterized protein, isoform C"/>
    <property type="match status" value="1"/>
</dbReference>
<dbReference type="PANTHER" id="PTHR11200:SF275">
    <property type="entry name" value="LD06095P"/>
    <property type="match status" value="1"/>
</dbReference>
<dbReference type="SMART" id="SM00128">
    <property type="entry name" value="IPPc"/>
    <property type="match status" value="1"/>
</dbReference>
<name>A0A336KR75_CULSO</name>
<evidence type="ECO:0000313" key="5">
    <source>
        <dbReference type="EMBL" id="SSX25912.1"/>
    </source>
</evidence>
<feature type="domain" description="Inositol polyphosphate-related phosphatase" evidence="3">
    <location>
        <begin position="33"/>
        <end position="344"/>
    </location>
</feature>
<proteinExistence type="inferred from homology"/>
<evidence type="ECO:0000313" key="4">
    <source>
        <dbReference type="EMBL" id="SSX05553.1"/>
    </source>
</evidence>
<dbReference type="InterPro" id="IPR041611">
    <property type="entry name" value="SKICH"/>
</dbReference>
<dbReference type="Gene3D" id="3.60.10.10">
    <property type="entry name" value="Endonuclease/exonuclease/phosphatase"/>
    <property type="match status" value="1"/>
</dbReference>
<dbReference type="VEuPathDB" id="VectorBase:CSON012893"/>
<dbReference type="Gene3D" id="2.60.40.2840">
    <property type="match status" value="1"/>
</dbReference>
<dbReference type="GO" id="GO:0005886">
    <property type="term" value="C:plasma membrane"/>
    <property type="evidence" value="ECO:0007669"/>
    <property type="project" value="TreeGrafter"/>
</dbReference>
<dbReference type="EMBL" id="UFQT01000631">
    <property type="protein sequence ID" value="SSX25912.1"/>
    <property type="molecule type" value="Genomic_DNA"/>
</dbReference>
<organism evidence="4">
    <name type="scientific">Culicoides sonorensis</name>
    <name type="common">Biting midge</name>
    <dbReference type="NCBI Taxonomy" id="179676"/>
    <lineage>
        <taxon>Eukaryota</taxon>
        <taxon>Metazoa</taxon>
        <taxon>Ecdysozoa</taxon>
        <taxon>Arthropoda</taxon>
        <taxon>Hexapoda</taxon>
        <taxon>Insecta</taxon>
        <taxon>Pterygota</taxon>
        <taxon>Neoptera</taxon>
        <taxon>Endopterygota</taxon>
        <taxon>Diptera</taxon>
        <taxon>Nematocera</taxon>
        <taxon>Chironomoidea</taxon>
        <taxon>Ceratopogonidae</taxon>
        <taxon>Ceratopogoninae</taxon>
        <taxon>Culicoides</taxon>
        <taxon>Monoculicoides</taxon>
    </lineage>
</organism>
<evidence type="ECO:0000256" key="2">
    <source>
        <dbReference type="SAM" id="SignalP"/>
    </source>
</evidence>
<dbReference type="SUPFAM" id="SSF56219">
    <property type="entry name" value="DNase I-like"/>
    <property type="match status" value="1"/>
</dbReference>
<evidence type="ECO:0000256" key="1">
    <source>
        <dbReference type="ARBA" id="ARBA00005910"/>
    </source>
</evidence>
<reference evidence="5" key="2">
    <citation type="submission" date="2018-07" db="EMBL/GenBank/DDBJ databases">
        <authorList>
            <person name="Quirk P.G."/>
            <person name="Krulwich T.A."/>
        </authorList>
    </citation>
    <scope>NUCLEOTIDE SEQUENCE</scope>
</reference>
<dbReference type="GO" id="GO:0005737">
    <property type="term" value="C:cytoplasm"/>
    <property type="evidence" value="ECO:0007669"/>
    <property type="project" value="TreeGrafter"/>
</dbReference>
<dbReference type="InterPro" id="IPR036691">
    <property type="entry name" value="Endo/exonu/phosph_ase_sf"/>
</dbReference>
<dbReference type="AlphaFoldDB" id="A0A336KR75"/>
<accession>A0A336KR75</accession>
<feature type="chain" id="PRO_5033342740" evidence="2">
    <location>
        <begin position="24"/>
        <end position="492"/>
    </location>
</feature>
<reference evidence="4" key="1">
    <citation type="submission" date="2018-04" db="EMBL/GenBank/DDBJ databases">
        <authorList>
            <person name="Go L.Y."/>
            <person name="Mitchell J.A."/>
        </authorList>
    </citation>
    <scope>NUCLEOTIDE SEQUENCE</scope>
    <source>
        <tissue evidence="4">Whole organism</tissue>
    </source>
</reference>
<protein>
    <submittedName>
        <fullName evidence="4">CSON012893 protein</fullName>
    </submittedName>
</protein>
<dbReference type="Pfam" id="PF22669">
    <property type="entry name" value="Exo_endo_phos2"/>
    <property type="match status" value="1"/>
</dbReference>